<dbReference type="PANTHER" id="PTHR48452:SF1">
    <property type="entry name" value="FUSED COMPOUND LEAF 1"/>
    <property type="match status" value="1"/>
</dbReference>
<feature type="domain" description="KNOX1" evidence="4">
    <location>
        <begin position="24"/>
        <end position="64"/>
    </location>
</feature>
<dbReference type="SMART" id="SM01256">
    <property type="entry name" value="KNOX2"/>
    <property type="match status" value="1"/>
</dbReference>
<keyword evidence="2" id="KW-0539">Nucleus</keyword>
<dbReference type="Pfam" id="PF03791">
    <property type="entry name" value="KNOX2"/>
    <property type="match status" value="1"/>
</dbReference>
<keyword evidence="7" id="KW-1185">Reference proteome</keyword>
<dbReference type="GO" id="GO:0003677">
    <property type="term" value="F:DNA binding"/>
    <property type="evidence" value="ECO:0007669"/>
    <property type="project" value="UniProtKB-KW"/>
</dbReference>
<comment type="caution">
    <text evidence="6">The sequence shown here is derived from an EMBL/GenBank/DDBJ whole genome shotgun (WGS) entry which is preliminary data.</text>
</comment>
<feature type="region of interest" description="Disordered" evidence="3">
    <location>
        <begin position="1"/>
        <end position="29"/>
    </location>
</feature>
<keyword evidence="6" id="KW-0238">DNA-binding</keyword>
<protein>
    <submittedName>
        <fullName evidence="6">Homeobox protein knotted-1-like 1</fullName>
    </submittedName>
</protein>
<dbReference type="EMBL" id="JARAOO010000004">
    <property type="protein sequence ID" value="KAJ7970247.1"/>
    <property type="molecule type" value="Genomic_DNA"/>
</dbReference>
<feature type="compositionally biased region" description="Acidic residues" evidence="3">
    <location>
        <begin position="15"/>
        <end position="24"/>
    </location>
</feature>
<gene>
    <name evidence="6" type="ORF">O6P43_008461</name>
</gene>
<evidence type="ECO:0000256" key="3">
    <source>
        <dbReference type="SAM" id="MobiDB-lite"/>
    </source>
</evidence>
<dbReference type="Proteomes" id="UP001163823">
    <property type="component" value="Chromosome 4"/>
</dbReference>
<feature type="domain" description="KNOX2" evidence="5">
    <location>
        <begin position="70"/>
        <end position="121"/>
    </location>
</feature>
<feature type="region of interest" description="Disordered" evidence="3">
    <location>
        <begin position="118"/>
        <end position="139"/>
    </location>
</feature>
<accession>A0AAD7M5Y5</accession>
<dbReference type="KEGG" id="qsa:O6P43_008461"/>
<evidence type="ECO:0000256" key="1">
    <source>
        <dbReference type="ARBA" id="ARBA00004123"/>
    </source>
</evidence>
<sequence>MENADQRKKYTDQENKEEEQEDDETLKKRISSHPLYQQLVEAHLECLEVGGLEKINRNQRIDEKQPINKSSLGMFSQSDLDLFMEAYCLALGKLKEAIEEPQQESMDFIDNMHSQLKELTKTTHPTPAEPASTTRSSGD</sequence>
<evidence type="ECO:0000313" key="6">
    <source>
        <dbReference type="EMBL" id="KAJ7970247.1"/>
    </source>
</evidence>
<name>A0AAD7M5Y5_QUISA</name>
<comment type="subcellular location">
    <subcellularLocation>
        <location evidence="1">Nucleus</location>
    </subcellularLocation>
</comment>
<evidence type="ECO:0000259" key="4">
    <source>
        <dbReference type="SMART" id="SM01255"/>
    </source>
</evidence>
<reference evidence="6" key="1">
    <citation type="journal article" date="2023" name="Science">
        <title>Elucidation of the pathway for biosynthesis of saponin adjuvants from the soapbark tree.</title>
        <authorList>
            <person name="Reed J."/>
            <person name="Orme A."/>
            <person name="El-Demerdash A."/>
            <person name="Owen C."/>
            <person name="Martin L.B.B."/>
            <person name="Misra R.C."/>
            <person name="Kikuchi S."/>
            <person name="Rejzek M."/>
            <person name="Martin A.C."/>
            <person name="Harkess A."/>
            <person name="Leebens-Mack J."/>
            <person name="Louveau T."/>
            <person name="Stephenson M.J."/>
            <person name="Osbourn A."/>
        </authorList>
    </citation>
    <scope>NUCLEOTIDE SEQUENCE</scope>
    <source>
        <strain evidence="6">S10</strain>
    </source>
</reference>
<dbReference type="PANTHER" id="PTHR48452">
    <property type="entry name" value="FUSED COMPOUND LEAF 1"/>
    <property type="match status" value="1"/>
</dbReference>
<organism evidence="6 7">
    <name type="scientific">Quillaja saponaria</name>
    <name type="common">Soap bark tree</name>
    <dbReference type="NCBI Taxonomy" id="32244"/>
    <lineage>
        <taxon>Eukaryota</taxon>
        <taxon>Viridiplantae</taxon>
        <taxon>Streptophyta</taxon>
        <taxon>Embryophyta</taxon>
        <taxon>Tracheophyta</taxon>
        <taxon>Spermatophyta</taxon>
        <taxon>Magnoliopsida</taxon>
        <taxon>eudicotyledons</taxon>
        <taxon>Gunneridae</taxon>
        <taxon>Pentapetalae</taxon>
        <taxon>rosids</taxon>
        <taxon>fabids</taxon>
        <taxon>Fabales</taxon>
        <taxon>Quillajaceae</taxon>
        <taxon>Quillaja</taxon>
    </lineage>
</organism>
<dbReference type="AlphaFoldDB" id="A0AAD7M5Y5"/>
<dbReference type="InterPro" id="IPR005540">
    <property type="entry name" value="KNOX1"/>
</dbReference>
<feature type="compositionally biased region" description="Basic and acidic residues" evidence="3">
    <location>
        <begin position="1"/>
        <end position="14"/>
    </location>
</feature>
<evidence type="ECO:0000313" key="7">
    <source>
        <dbReference type="Proteomes" id="UP001163823"/>
    </source>
</evidence>
<proteinExistence type="predicted"/>
<evidence type="ECO:0000256" key="2">
    <source>
        <dbReference type="ARBA" id="ARBA00023242"/>
    </source>
</evidence>
<evidence type="ECO:0000259" key="5">
    <source>
        <dbReference type="SMART" id="SM01256"/>
    </source>
</evidence>
<keyword evidence="6" id="KW-0371">Homeobox</keyword>
<dbReference type="GO" id="GO:0005634">
    <property type="term" value="C:nucleus"/>
    <property type="evidence" value="ECO:0007669"/>
    <property type="project" value="UniProtKB-SubCell"/>
</dbReference>
<dbReference type="Pfam" id="PF03790">
    <property type="entry name" value="KNOX1"/>
    <property type="match status" value="1"/>
</dbReference>
<dbReference type="SMART" id="SM01255">
    <property type="entry name" value="KNOX1"/>
    <property type="match status" value="1"/>
</dbReference>
<dbReference type="InterPro" id="IPR005541">
    <property type="entry name" value="KNOX2"/>
</dbReference>